<sequence length="393" mass="41556">MDTSPAGLAALALFVLWLGYWVPLQLRRRTELAAARVDDRFSGGLRMLTVADGAGKGRPMPTNRAAGHSPPTGSTPRVTAPAAGPASGMTPQVRASRLAVLERRAARARRRLTLTVLLTLLTAAAWTVVGLGYVPWPVAAVPSGLLLVVLVLGRLAVLTARRSDARWRSERRAEQQRATQRRTLAHGGPYAPRNRARVTGYAVHPSDTHTQMIPRVQQGTAAATGERREPTTAPSDRATGRAEDRADDGEPERRAPAPPSESSSAPSDGHGRSGQRADGGSPEQAAESAPGYSRHVGGEPWDPVPVPLPTYVTKPEAPRAGADDASTTPRTGGTAAPQEGGRWTVEDRAEPQDAVHAAPSDAPEPAVGDEPRPRSETLGLPLEQILARRRAAG</sequence>
<keyword evidence="2" id="KW-0472">Membrane</keyword>
<feature type="compositionally biased region" description="Basic and acidic residues" evidence="1">
    <location>
        <begin position="344"/>
        <end position="353"/>
    </location>
</feature>
<feature type="transmembrane region" description="Helical" evidence="2">
    <location>
        <begin position="6"/>
        <end position="24"/>
    </location>
</feature>
<gene>
    <name evidence="3" type="ORF">V5O49_04480</name>
</gene>
<name>A0ABU7Z4S7_9MICO</name>
<feature type="region of interest" description="Disordered" evidence="1">
    <location>
        <begin position="169"/>
        <end position="393"/>
    </location>
</feature>
<evidence type="ECO:0000256" key="1">
    <source>
        <dbReference type="SAM" id="MobiDB-lite"/>
    </source>
</evidence>
<reference evidence="3" key="2">
    <citation type="submission" date="2024-02" db="EMBL/GenBank/DDBJ databases">
        <authorList>
            <person name="Prathaban M."/>
            <person name="Mythili R."/>
            <person name="Sharmila Devi N."/>
            <person name="Sobanaa M."/>
            <person name="Prathiviraj R."/>
            <person name="Selvin J."/>
        </authorList>
    </citation>
    <scope>NUCLEOTIDE SEQUENCE</scope>
    <source>
        <strain evidence="3">MP1014</strain>
    </source>
</reference>
<evidence type="ECO:0000313" key="4">
    <source>
        <dbReference type="Proteomes" id="UP001310387"/>
    </source>
</evidence>
<dbReference type="RefSeq" id="WP_332901179.1">
    <property type="nucleotide sequence ID" value="NZ_JBAGLP010000110.1"/>
</dbReference>
<evidence type="ECO:0000313" key="3">
    <source>
        <dbReference type="EMBL" id="MEG3614376.1"/>
    </source>
</evidence>
<dbReference type="EMBL" id="JBAGLP010000110">
    <property type="protein sequence ID" value="MEG3614376.1"/>
    <property type="molecule type" value="Genomic_DNA"/>
</dbReference>
<dbReference type="Pfam" id="PF14015">
    <property type="entry name" value="DUF4231"/>
    <property type="match status" value="1"/>
</dbReference>
<evidence type="ECO:0000256" key="2">
    <source>
        <dbReference type="SAM" id="Phobius"/>
    </source>
</evidence>
<keyword evidence="4" id="KW-1185">Reference proteome</keyword>
<keyword evidence="2" id="KW-0812">Transmembrane</keyword>
<reference evidence="3" key="1">
    <citation type="journal article" date="2024" name="Antonie Van Leeuwenhoek">
        <title>Isoptericola haloaureus sp. nov., a dimorphic actinobacterium isolated from mangrove sediments of southeast India, implicating biosaline agricultural significance through nitrogen fixation and salt tolerance genes.</title>
        <authorList>
            <person name="Prathaban M."/>
            <person name="Prathiviraj R."/>
            <person name="Ravichandran M."/>
            <person name="Natarajan S.D."/>
            <person name="Sobanaa M."/>
            <person name="Hari Krishna Kumar S."/>
            <person name="Chandrasekar V."/>
            <person name="Selvin J."/>
        </authorList>
    </citation>
    <scope>NUCLEOTIDE SEQUENCE</scope>
    <source>
        <strain evidence="3">MP1014</strain>
    </source>
</reference>
<accession>A0ABU7Z4S7</accession>
<proteinExistence type="predicted"/>
<organism evidence="3 4">
    <name type="scientific">Isoptericola haloaureus</name>
    <dbReference type="NCBI Taxonomy" id="1542902"/>
    <lineage>
        <taxon>Bacteria</taxon>
        <taxon>Bacillati</taxon>
        <taxon>Actinomycetota</taxon>
        <taxon>Actinomycetes</taxon>
        <taxon>Micrococcales</taxon>
        <taxon>Promicromonosporaceae</taxon>
        <taxon>Isoptericola</taxon>
    </lineage>
</organism>
<feature type="region of interest" description="Disordered" evidence="1">
    <location>
        <begin position="52"/>
        <end position="89"/>
    </location>
</feature>
<feature type="transmembrane region" description="Helical" evidence="2">
    <location>
        <begin position="140"/>
        <end position="160"/>
    </location>
</feature>
<dbReference type="InterPro" id="IPR025325">
    <property type="entry name" value="DUF4231"/>
</dbReference>
<comment type="caution">
    <text evidence="3">The sequence shown here is derived from an EMBL/GenBank/DDBJ whole genome shotgun (WGS) entry which is preliminary data.</text>
</comment>
<dbReference type="Proteomes" id="UP001310387">
    <property type="component" value="Unassembled WGS sequence"/>
</dbReference>
<feature type="transmembrane region" description="Helical" evidence="2">
    <location>
        <begin position="112"/>
        <end position="134"/>
    </location>
</feature>
<protein>
    <submittedName>
        <fullName evidence="3">DUF4231 domain-containing protein</fullName>
    </submittedName>
</protein>
<keyword evidence="2" id="KW-1133">Transmembrane helix</keyword>